<dbReference type="Pfam" id="PF03480">
    <property type="entry name" value="DctP"/>
    <property type="match status" value="1"/>
</dbReference>
<dbReference type="EMBL" id="CP001751">
    <property type="protein sequence ID" value="ADE39614.1"/>
    <property type="molecule type" value="Genomic_DNA"/>
</dbReference>
<dbReference type="OrthoDB" id="7822595at2"/>
<dbReference type="InterPro" id="IPR018389">
    <property type="entry name" value="DctP_fam"/>
</dbReference>
<dbReference type="KEGG" id="apb:SAR116_1371"/>
<evidence type="ECO:0000256" key="2">
    <source>
        <dbReference type="SAM" id="SignalP"/>
    </source>
</evidence>
<keyword evidence="4" id="KW-1185">Reference proteome</keyword>
<dbReference type="HOGENOM" id="CLU_036176_2_0_5"/>
<feature type="signal peptide" evidence="2">
    <location>
        <begin position="1"/>
        <end position="31"/>
    </location>
</feature>
<dbReference type="AlphaFoldDB" id="D5BTL7"/>
<dbReference type="PANTHER" id="PTHR33376:SF15">
    <property type="entry name" value="BLL6794 PROTEIN"/>
    <property type="match status" value="1"/>
</dbReference>
<feature type="chain" id="PRO_5003069651" evidence="2">
    <location>
        <begin position="32"/>
        <end position="340"/>
    </location>
</feature>
<name>D5BTL7_PUNMI</name>
<keyword evidence="1 2" id="KW-0732">Signal</keyword>
<dbReference type="NCBIfam" id="NF037995">
    <property type="entry name" value="TRAP_S1"/>
    <property type="match status" value="1"/>
</dbReference>
<dbReference type="GO" id="GO:0004643">
    <property type="term" value="F:phosphoribosylaminoimidazolecarboxamide formyltransferase activity"/>
    <property type="evidence" value="ECO:0007669"/>
    <property type="project" value="UniProtKB-EC"/>
</dbReference>
<dbReference type="EC" id="2.1.2.3" evidence="3"/>
<organism evidence="3 4">
    <name type="scientific">Puniceispirillum marinum (strain IMCC1322)</name>
    <dbReference type="NCBI Taxonomy" id="488538"/>
    <lineage>
        <taxon>Bacteria</taxon>
        <taxon>Pseudomonadati</taxon>
        <taxon>Pseudomonadota</taxon>
        <taxon>Alphaproteobacteria</taxon>
        <taxon>Candidatus Puniceispirillales</taxon>
        <taxon>Candidatus Puniceispirillaceae</taxon>
        <taxon>Candidatus Puniceispirillum</taxon>
    </lineage>
</organism>
<dbReference type="CDD" id="cd13665">
    <property type="entry name" value="PBP2_TRAP_Dctp3_4"/>
    <property type="match status" value="1"/>
</dbReference>
<dbReference type="RefSeq" id="WP_013046241.1">
    <property type="nucleotide sequence ID" value="NC_014010.1"/>
</dbReference>
<dbReference type="Proteomes" id="UP000007460">
    <property type="component" value="Chromosome"/>
</dbReference>
<dbReference type="GO" id="GO:0055085">
    <property type="term" value="P:transmembrane transport"/>
    <property type="evidence" value="ECO:0007669"/>
    <property type="project" value="InterPro"/>
</dbReference>
<evidence type="ECO:0000313" key="3">
    <source>
        <dbReference type="EMBL" id="ADE39614.1"/>
    </source>
</evidence>
<proteinExistence type="predicted"/>
<reference evidence="3 4" key="1">
    <citation type="journal article" date="2010" name="J. Bacteriol.">
        <title>Complete genome sequence of "Candidatus Puniceispirillum marinum" IMCC1322, a representative of the SAR116 clade in the Alphaproteobacteria.</title>
        <authorList>
            <person name="Oh H.M."/>
            <person name="Kwon K.K."/>
            <person name="Kang I."/>
            <person name="Kang S.G."/>
            <person name="Lee J.H."/>
            <person name="Kim S.J."/>
            <person name="Cho J.C."/>
        </authorList>
    </citation>
    <scope>NUCLEOTIDE SEQUENCE [LARGE SCALE GENOMIC DNA]</scope>
    <source>
        <strain evidence="3 4">IMCC1322</strain>
    </source>
</reference>
<dbReference type="InterPro" id="IPR038404">
    <property type="entry name" value="TRAP_DctP_sf"/>
</dbReference>
<keyword evidence="3" id="KW-0808">Transferase</keyword>
<evidence type="ECO:0000313" key="4">
    <source>
        <dbReference type="Proteomes" id="UP000007460"/>
    </source>
</evidence>
<protein>
    <submittedName>
        <fullName evidence="3">TRAP dicarboxylate transporter, DctP subunit</fullName>
        <ecNumber evidence="3">2.1.2.3</ecNumber>
    </submittedName>
</protein>
<dbReference type="PANTHER" id="PTHR33376">
    <property type="match status" value="1"/>
</dbReference>
<dbReference type="STRING" id="488538.SAR116_1371"/>
<accession>D5BTL7</accession>
<dbReference type="eggNOG" id="COG1638">
    <property type="taxonomic scope" value="Bacteria"/>
</dbReference>
<sequence>MKNFSLFKVAGLGVAALSFLAAPLSVSVANADTVLTVSSWASPKHAMNASVFPWMNDELKACSGGSLSLKVEYGLAPPPAQYDTVRDGVADLSWMVHGYTPGKFETTKIAELPGLYGKSEAVSAAFQATWEKYLDAANEAKGVEMLTNFVHGPGMIHTVKPISSFKDLKGMKLRVGGGVANAIGRALGVAGVNVPAPKVYETISSGVADGVFFPMETMYAFKVAELAKHTYRNTDGIYTTSFAIPMNKDTYDGLSAAHRKCIDDMRGVKMAAKVGSFWDAADDLGMAKGLEVGLVVTDASDADKAYFRELTAGIEADVLAEIDGRGVDGKAALAFFKSQL</sequence>
<dbReference type="Gene3D" id="3.40.190.170">
    <property type="entry name" value="Bacterial extracellular solute-binding protein, family 7"/>
    <property type="match status" value="1"/>
</dbReference>
<evidence type="ECO:0000256" key="1">
    <source>
        <dbReference type="ARBA" id="ARBA00022729"/>
    </source>
</evidence>
<gene>
    <name evidence="3" type="ordered locus">SAR116_1371</name>
</gene>